<dbReference type="EMBL" id="JAUJLE010000527">
    <property type="protein sequence ID" value="KAK0953930.1"/>
    <property type="molecule type" value="Genomic_DNA"/>
</dbReference>
<dbReference type="GO" id="GO:0000077">
    <property type="term" value="P:DNA damage checkpoint signaling"/>
    <property type="evidence" value="ECO:0007669"/>
    <property type="project" value="InterPro"/>
</dbReference>
<evidence type="ECO:0000313" key="10">
    <source>
        <dbReference type="Proteomes" id="UP001175353"/>
    </source>
</evidence>
<keyword evidence="9" id="KW-0378">Hydrolase</keyword>
<evidence type="ECO:0000256" key="6">
    <source>
        <dbReference type="SAM" id="MobiDB-lite"/>
    </source>
</evidence>
<organism evidence="9 10">
    <name type="scientific">Friedmanniomyces endolithicus</name>
    <dbReference type="NCBI Taxonomy" id="329885"/>
    <lineage>
        <taxon>Eukaryota</taxon>
        <taxon>Fungi</taxon>
        <taxon>Dikarya</taxon>
        <taxon>Ascomycota</taxon>
        <taxon>Pezizomycotina</taxon>
        <taxon>Dothideomycetes</taxon>
        <taxon>Dothideomycetidae</taxon>
        <taxon>Mycosphaerellales</taxon>
        <taxon>Teratosphaeriaceae</taxon>
        <taxon>Friedmanniomyces</taxon>
    </lineage>
</organism>
<evidence type="ECO:0000256" key="1">
    <source>
        <dbReference type="ARBA" id="ARBA00004123"/>
    </source>
</evidence>
<gene>
    <name evidence="9" type="primary">rad1_3</name>
    <name evidence="9" type="ORF">LTR91_023574</name>
</gene>
<reference evidence="9" key="1">
    <citation type="submission" date="2023-06" db="EMBL/GenBank/DDBJ databases">
        <title>Black Yeasts Isolated from many extreme environments.</title>
        <authorList>
            <person name="Coleine C."/>
            <person name="Stajich J.E."/>
            <person name="Selbmann L."/>
        </authorList>
    </citation>
    <scope>NUCLEOTIDE SEQUENCE</scope>
    <source>
        <strain evidence="9">CCFEE 5200</strain>
    </source>
</reference>
<feature type="region of interest" description="Disordered" evidence="6">
    <location>
        <begin position="606"/>
        <end position="631"/>
    </location>
</feature>
<dbReference type="PANTHER" id="PTHR10870:SF0">
    <property type="entry name" value="CELL CYCLE CHECKPOINT PROTEIN RAD1"/>
    <property type="match status" value="1"/>
</dbReference>
<dbReference type="InterPro" id="IPR004045">
    <property type="entry name" value="Glutathione_S-Trfase_N"/>
</dbReference>
<keyword evidence="4" id="KW-0234">DNA repair</keyword>
<dbReference type="GO" id="GO:0008311">
    <property type="term" value="F:double-stranded DNA 3'-5' DNA exonuclease activity"/>
    <property type="evidence" value="ECO:0007669"/>
    <property type="project" value="UniProtKB-EC"/>
</dbReference>
<dbReference type="Proteomes" id="UP001175353">
    <property type="component" value="Unassembled WGS sequence"/>
</dbReference>
<protein>
    <submittedName>
        <fullName evidence="9">Checkpoint clamp complex protein Rad1</fullName>
        <ecNumber evidence="9">3.1.11.2</ecNumber>
    </submittedName>
</protein>
<dbReference type="PRINTS" id="PR01245">
    <property type="entry name" value="RAD1REC1"/>
</dbReference>
<dbReference type="SUPFAM" id="SSF52833">
    <property type="entry name" value="Thioredoxin-like"/>
    <property type="match status" value="1"/>
</dbReference>
<dbReference type="Gene3D" id="3.40.30.10">
    <property type="entry name" value="Glutaredoxin"/>
    <property type="match status" value="1"/>
</dbReference>
<comment type="subcellular location">
    <subcellularLocation>
        <location evidence="1">Nucleus</location>
    </subcellularLocation>
</comment>
<evidence type="ECO:0000259" key="7">
    <source>
        <dbReference type="PROSITE" id="PS50404"/>
    </source>
</evidence>
<dbReference type="GO" id="GO:0006281">
    <property type="term" value="P:DNA repair"/>
    <property type="evidence" value="ECO:0007669"/>
    <property type="project" value="UniProtKB-KW"/>
</dbReference>
<dbReference type="Gene3D" id="1.20.1050.10">
    <property type="match status" value="1"/>
</dbReference>
<comment type="caution">
    <text evidence="9">The sequence shown here is derived from an EMBL/GenBank/DDBJ whole genome shotgun (WGS) entry which is preliminary data.</text>
</comment>
<dbReference type="SFLD" id="SFLDG01150">
    <property type="entry name" value="Main.1:_Beta-like"/>
    <property type="match status" value="1"/>
</dbReference>
<keyword evidence="5" id="KW-0539">Nucleus</keyword>
<evidence type="ECO:0000256" key="4">
    <source>
        <dbReference type="ARBA" id="ARBA00023204"/>
    </source>
</evidence>
<evidence type="ECO:0000256" key="2">
    <source>
        <dbReference type="ARBA" id="ARBA00010991"/>
    </source>
</evidence>
<dbReference type="AlphaFoldDB" id="A0AAN6H6B8"/>
<comment type="similarity">
    <text evidence="2">Belongs to the rad1 family.</text>
</comment>
<dbReference type="SFLD" id="SFLDS00019">
    <property type="entry name" value="Glutathione_Transferase_(cytos"/>
    <property type="match status" value="1"/>
</dbReference>
<dbReference type="SUPFAM" id="SSF55979">
    <property type="entry name" value="DNA clamp"/>
    <property type="match status" value="1"/>
</dbReference>
<keyword evidence="3" id="KW-0227">DNA damage</keyword>
<evidence type="ECO:0000256" key="3">
    <source>
        <dbReference type="ARBA" id="ARBA00022763"/>
    </source>
</evidence>
<dbReference type="InterPro" id="IPR046938">
    <property type="entry name" value="DNA_clamp_sf"/>
</dbReference>
<dbReference type="Pfam" id="PF13409">
    <property type="entry name" value="GST_N_2"/>
    <property type="match status" value="1"/>
</dbReference>
<dbReference type="InterPro" id="IPR003021">
    <property type="entry name" value="Rad1_Rec1_Rad17"/>
</dbReference>
<proteinExistence type="inferred from homology"/>
<name>A0AAN6H6B8_9PEZI</name>
<keyword evidence="10" id="KW-1185">Reference proteome</keyword>
<dbReference type="Pfam" id="PF00043">
    <property type="entry name" value="GST_C"/>
    <property type="match status" value="1"/>
</dbReference>
<dbReference type="CDD" id="cd03046">
    <property type="entry name" value="GST_N_GTT1_like"/>
    <property type="match status" value="1"/>
</dbReference>
<dbReference type="InterPro" id="IPR036249">
    <property type="entry name" value="Thioredoxin-like_sf"/>
</dbReference>
<accession>A0AAN6H6B8</accession>
<dbReference type="InterPro" id="IPR004046">
    <property type="entry name" value="GST_C"/>
</dbReference>
<dbReference type="PROSITE" id="PS50405">
    <property type="entry name" value="GST_CTER"/>
    <property type="match status" value="1"/>
</dbReference>
<dbReference type="GO" id="GO:0030896">
    <property type="term" value="C:checkpoint clamp complex"/>
    <property type="evidence" value="ECO:0007669"/>
    <property type="project" value="TreeGrafter"/>
</dbReference>
<evidence type="ECO:0000313" key="9">
    <source>
        <dbReference type="EMBL" id="KAK0953930.1"/>
    </source>
</evidence>
<dbReference type="InterPro" id="IPR040079">
    <property type="entry name" value="Glutathione_S-Trfase"/>
</dbReference>
<dbReference type="SUPFAM" id="SSF47616">
    <property type="entry name" value="GST C-terminal domain-like"/>
    <property type="match status" value="1"/>
</dbReference>
<dbReference type="InterPro" id="IPR036282">
    <property type="entry name" value="Glutathione-S-Trfase_C_sf"/>
</dbReference>
<dbReference type="PROSITE" id="PS50404">
    <property type="entry name" value="GST_NTER"/>
    <property type="match status" value="1"/>
</dbReference>
<dbReference type="EC" id="3.1.11.2" evidence="9"/>
<feature type="domain" description="GST N-terminal" evidence="7">
    <location>
        <begin position="399"/>
        <end position="479"/>
    </location>
</feature>
<feature type="domain" description="GST C-terminal" evidence="8">
    <location>
        <begin position="489"/>
        <end position="613"/>
    </location>
</feature>
<dbReference type="Gene3D" id="3.70.10.10">
    <property type="match status" value="1"/>
</dbReference>
<dbReference type="InterPro" id="IPR010987">
    <property type="entry name" value="Glutathione-S-Trfase_C-like"/>
</dbReference>
<evidence type="ECO:0000256" key="5">
    <source>
        <dbReference type="ARBA" id="ARBA00023242"/>
    </source>
</evidence>
<dbReference type="PANTHER" id="PTHR10870">
    <property type="entry name" value="CELL CYCLE CHECKPOINT PROTEIN RAD1"/>
    <property type="match status" value="1"/>
</dbReference>
<sequence>MASNTPMFSAVSSSARQLLLLLRCIGFTKKALLRISADGLRFSTEEGSTMESFIFLEKALFTSYNYNPPPALSSQDDPPSPPSFEINLISLLETLNIFSLSDPNMAKRLTGGYDDFAAHRLNRHAGTNAFLNRSMGVIGVCIFNYDGPGTPLSIHMSEAGVTTTCDLTTYEADHAEEIPFNRNDVSLKTIMRASSLLDAITELSSMTPASVAIHASPTSSRVNPNLSFSAAGALGSATVDFTTTSSSDTPILETFNCATRITANYRFSALKAAQRAMAAATKVSVRMDSEGVLSLQFLVEVDAAGSTNGGGGGSGAQALLVAFVDFRFVPLVEGEDEADVDREASGTDRGGLQQYGIDLLVTRSIFELQLIVQSKPPTHPTSSFWIVEFISTTRLSTIMPLTVHHLQVSQSERIVWLCEELGIPYELKLYQRSPVLSPPSYLALHPIGAAPVITDGDDVTLAESVAVVEYILNVHGKGGDNVVVKPSAGRKEYAEYLYWLHFVNGTLQPAMGRAFSLRLAGVDEDNNQRARVENKLHQALSHLDNRLKQTRAWLAGEQFTVADVMIVFSLTTMRRFVPLDLGMYEGIEGYLGRVGGREGYRRAMKKGDPEMDVEEALKGPPPEKFAALKGK</sequence>
<evidence type="ECO:0000259" key="8">
    <source>
        <dbReference type="PROSITE" id="PS50405"/>
    </source>
</evidence>
<dbReference type="Pfam" id="PF02144">
    <property type="entry name" value="Rad1"/>
    <property type="match status" value="1"/>
</dbReference>
<dbReference type="SFLD" id="SFLDG00358">
    <property type="entry name" value="Main_(cytGST)"/>
    <property type="match status" value="1"/>
</dbReference>